<dbReference type="GO" id="GO:0016787">
    <property type="term" value="F:hydrolase activity"/>
    <property type="evidence" value="ECO:0007669"/>
    <property type="project" value="UniProtKB-KW"/>
</dbReference>
<reference evidence="7 8" key="1">
    <citation type="journal article" date="2019" name="Genome Biol. Evol.">
        <title>Day and night: Metabolic profiles and evolutionary relationships of six axenic non-marine cyanobacteria.</title>
        <authorList>
            <person name="Will S.E."/>
            <person name="Henke P."/>
            <person name="Boedeker C."/>
            <person name="Huang S."/>
            <person name="Brinkmann H."/>
            <person name="Rohde M."/>
            <person name="Jarek M."/>
            <person name="Friedl T."/>
            <person name="Seufert S."/>
            <person name="Schumacher M."/>
            <person name="Overmann J."/>
            <person name="Neumann-Schaal M."/>
            <person name="Petersen J."/>
        </authorList>
    </citation>
    <scope>NUCLEOTIDE SEQUENCE [LARGE SCALE GENOMIC DNA]</scope>
    <source>
        <strain evidence="7 8">SAG 1403-4b</strain>
    </source>
</reference>
<sequence>MPLSLQLRGYQREAITSWFANNGRGTLKMATGSGKTITALAIACELYQQIGLQVLLVVCPYRHLVSQWARECDKFNLEPILAFENLRTWQGQLSTQIYNLRSGSQGFVTVITTNSTLIGDGFQSQLKYFPAKTLIIGDEAHNLGAPRLEESLPRNVGLRLALSATPERYFDDGGTESLFDYFGSVLQPEFSLQDAIAQGALVHYLYYPVLVELTEAESIAYLKLTKKIGRSLLYRERDHGDVGDFEDNEDIKSLLIQRARLIGTAENKLTALQELMETRKETSHTLFYCSDGSPETGQRSSLRQLKAVSKILGVELGYKVSTYTAQTSLEERETLRCQFESGELQGLVAIRCLDEGVDIPAIQTAVILSSSGNPRQFIQRRGRVLRPHPGKERATIFDMIVLPPDLDRETIEVERNLLKKELRRFVEFADLADNAGEARMKLLALQKRYGLLDI</sequence>
<gene>
    <name evidence="7" type="ORF">DSM107003_12720</name>
</gene>
<evidence type="ECO:0000259" key="5">
    <source>
        <dbReference type="PROSITE" id="PS51192"/>
    </source>
</evidence>
<dbReference type="Pfam" id="PF00271">
    <property type="entry name" value="Helicase_C"/>
    <property type="match status" value="1"/>
</dbReference>
<dbReference type="CDD" id="cd17926">
    <property type="entry name" value="DEXHc_RE"/>
    <property type="match status" value="1"/>
</dbReference>
<name>A0A3S1C0U5_ANAVA</name>
<dbReference type="PANTHER" id="PTHR11274">
    <property type="entry name" value="RAD25/XP-B DNA REPAIR HELICASE"/>
    <property type="match status" value="1"/>
</dbReference>
<keyword evidence="8" id="KW-1185">Reference proteome</keyword>
<keyword evidence="2" id="KW-0378">Hydrolase</keyword>
<evidence type="ECO:0000259" key="6">
    <source>
        <dbReference type="PROSITE" id="PS51194"/>
    </source>
</evidence>
<dbReference type="Gene3D" id="3.40.50.300">
    <property type="entry name" value="P-loop containing nucleotide triphosphate hydrolases"/>
    <property type="match status" value="2"/>
</dbReference>
<evidence type="ECO:0000313" key="7">
    <source>
        <dbReference type="EMBL" id="RUS98184.1"/>
    </source>
</evidence>
<keyword evidence="4" id="KW-0067">ATP-binding</keyword>
<dbReference type="InterPro" id="IPR014001">
    <property type="entry name" value="Helicase_ATP-bd"/>
</dbReference>
<dbReference type="AlphaFoldDB" id="A0A3S1C0U5"/>
<evidence type="ECO:0000313" key="8">
    <source>
        <dbReference type="Proteomes" id="UP000276103"/>
    </source>
</evidence>
<dbReference type="GO" id="GO:0003677">
    <property type="term" value="F:DNA binding"/>
    <property type="evidence" value="ECO:0007669"/>
    <property type="project" value="InterPro"/>
</dbReference>
<dbReference type="Proteomes" id="UP000276103">
    <property type="component" value="Unassembled WGS sequence"/>
</dbReference>
<dbReference type="EMBL" id="RSCM01000003">
    <property type="protein sequence ID" value="RUS98184.1"/>
    <property type="molecule type" value="Genomic_DNA"/>
</dbReference>
<dbReference type="SUPFAM" id="SSF52540">
    <property type="entry name" value="P-loop containing nucleoside triphosphate hydrolases"/>
    <property type="match status" value="1"/>
</dbReference>
<evidence type="ECO:0000256" key="3">
    <source>
        <dbReference type="ARBA" id="ARBA00022806"/>
    </source>
</evidence>
<dbReference type="InterPro" id="IPR001650">
    <property type="entry name" value="Helicase_C-like"/>
</dbReference>
<keyword evidence="1" id="KW-0547">Nucleotide-binding</keyword>
<dbReference type="InterPro" id="IPR006935">
    <property type="entry name" value="Helicase/UvrB_N"/>
</dbReference>
<evidence type="ECO:0000256" key="1">
    <source>
        <dbReference type="ARBA" id="ARBA00022741"/>
    </source>
</evidence>
<dbReference type="InterPro" id="IPR027417">
    <property type="entry name" value="P-loop_NTPase"/>
</dbReference>
<feature type="domain" description="Helicase ATP-binding" evidence="5">
    <location>
        <begin position="16"/>
        <end position="184"/>
    </location>
</feature>
<dbReference type="SMART" id="SM00487">
    <property type="entry name" value="DEXDc"/>
    <property type="match status" value="1"/>
</dbReference>
<proteinExistence type="predicted"/>
<dbReference type="GO" id="GO:0004386">
    <property type="term" value="F:helicase activity"/>
    <property type="evidence" value="ECO:0007669"/>
    <property type="project" value="UniProtKB-KW"/>
</dbReference>
<dbReference type="RefSeq" id="WP_241993446.1">
    <property type="nucleotide sequence ID" value="NZ_RSCM01000003.1"/>
</dbReference>
<dbReference type="PANTHER" id="PTHR11274:SF0">
    <property type="entry name" value="GENERAL TRANSCRIPTION AND DNA REPAIR FACTOR IIH HELICASE SUBUNIT XPB"/>
    <property type="match status" value="1"/>
</dbReference>
<dbReference type="SMART" id="SM00490">
    <property type="entry name" value="HELICc"/>
    <property type="match status" value="1"/>
</dbReference>
<dbReference type="InterPro" id="IPR024012">
    <property type="entry name" value="Dnd_restrict_put"/>
</dbReference>
<feature type="domain" description="Helicase C-terminal" evidence="6">
    <location>
        <begin position="271"/>
        <end position="423"/>
    </location>
</feature>
<dbReference type="PROSITE" id="PS51194">
    <property type="entry name" value="HELICASE_CTER"/>
    <property type="match status" value="1"/>
</dbReference>
<dbReference type="NCBIfam" id="TIGR04095">
    <property type="entry name" value="dnd_restrict_1"/>
    <property type="match status" value="1"/>
</dbReference>
<evidence type="ECO:0008006" key="9">
    <source>
        <dbReference type="Google" id="ProtNLM"/>
    </source>
</evidence>
<organism evidence="7 8">
    <name type="scientific">Trichormus variabilis SAG 1403-4b</name>
    <dbReference type="NCBI Taxonomy" id="447716"/>
    <lineage>
        <taxon>Bacteria</taxon>
        <taxon>Bacillati</taxon>
        <taxon>Cyanobacteriota</taxon>
        <taxon>Cyanophyceae</taxon>
        <taxon>Nostocales</taxon>
        <taxon>Nostocaceae</taxon>
        <taxon>Trichormus</taxon>
    </lineage>
</organism>
<keyword evidence="3" id="KW-0347">Helicase</keyword>
<dbReference type="InterPro" id="IPR050615">
    <property type="entry name" value="ATP-dep_DNA_Helicase"/>
</dbReference>
<dbReference type="GO" id="GO:0005524">
    <property type="term" value="F:ATP binding"/>
    <property type="evidence" value="ECO:0007669"/>
    <property type="project" value="UniProtKB-KW"/>
</dbReference>
<dbReference type="Pfam" id="PF04851">
    <property type="entry name" value="ResIII"/>
    <property type="match status" value="1"/>
</dbReference>
<protein>
    <recommendedName>
        <fullName evidence="9">DNA phosphorothioation system restriction enzyme</fullName>
    </recommendedName>
</protein>
<evidence type="ECO:0000256" key="2">
    <source>
        <dbReference type="ARBA" id="ARBA00022801"/>
    </source>
</evidence>
<evidence type="ECO:0000256" key="4">
    <source>
        <dbReference type="ARBA" id="ARBA00022840"/>
    </source>
</evidence>
<accession>A0A3S1C0U5</accession>
<comment type="caution">
    <text evidence="7">The sequence shown here is derived from an EMBL/GenBank/DDBJ whole genome shotgun (WGS) entry which is preliminary data.</text>
</comment>
<dbReference type="PROSITE" id="PS51192">
    <property type="entry name" value="HELICASE_ATP_BIND_1"/>
    <property type="match status" value="1"/>
</dbReference>